<dbReference type="Proteomes" id="UP000243518">
    <property type="component" value="Unassembled WGS sequence"/>
</dbReference>
<evidence type="ECO:0000256" key="1">
    <source>
        <dbReference type="ARBA" id="ARBA00023002"/>
    </source>
</evidence>
<dbReference type="SUPFAM" id="SSF51735">
    <property type="entry name" value="NAD(P)-binding Rossmann-fold domains"/>
    <property type="match status" value="1"/>
</dbReference>
<dbReference type="PANTHER" id="PTHR43333:SF1">
    <property type="entry name" value="D-ISOMER SPECIFIC 2-HYDROXYACID DEHYDROGENASE NAD-BINDING DOMAIN-CONTAINING PROTEIN"/>
    <property type="match status" value="1"/>
</dbReference>
<feature type="domain" description="D-isomer specific 2-hydroxyacid dehydrogenase NAD-binding" evidence="5">
    <location>
        <begin position="102"/>
        <end position="274"/>
    </location>
</feature>
<evidence type="ECO:0000259" key="4">
    <source>
        <dbReference type="Pfam" id="PF00389"/>
    </source>
</evidence>
<dbReference type="RefSeq" id="WP_088275028.1">
    <property type="nucleotide sequence ID" value="NZ_FNVE01000003.1"/>
</dbReference>
<evidence type="ECO:0000313" key="7">
    <source>
        <dbReference type="Proteomes" id="UP000243518"/>
    </source>
</evidence>
<evidence type="ECO:0000256" key="3">
    <source>
        <dbReference type="RuleBase" id="RU003719"/>
    </source>
</evidence>
<dbReference type="GO" id="GO:0016616">
    <property type="term" value="F:oxidoreductase activity, acting on the CH-OH group of donors, NAD or NADP as acceptor"/>
    <property type="evidence" value="ECO:0007669"/>
    <property type="project" value="InterPro"/>
</dbReference>
<dbReference type="InterPro" id="IPR036291">
    <property type="entry name" value="NAD(P)-bd_dom_sf"/>
</dbReference>
<feature type="domain" description="D-isomer specific 2-hydroxyacid dehydrogenase catalytic" evidence="4">
    <location>
        <begin position="40"/>
        <end position="305"/>
    </location>
</feature>
<accession>A0AAQ1G657</accession>
<dbReference type="EMBL" id="FNVE01000003">
    <property type="protein sequence ID" value="SEG05867.1"/>
    <property type="molecule type" value="Genomic_DNA"/>
</dbReference>
<gene>
    <name evidence="6" type="ORF">SAMN05216586_10387</name>
</gene>
<keyword evidence="7" id="KW-1185">Reference proteome</keyword>
<dbReference type="InterPro" id="IPR006139">
    <property type="entry name" value="D-isomer_2_OHA_DH_cat_dom"/>
</dbReference>
<name>A0AAQ1G657_9GAMM</name>
<dbReference type="SUPFAM" id="SSF52283">
    <property type="entry name" value="Formate/glycerate dehydrogenase catalytic domain-like"/>
    <property type="match status" value="1"/>
</dbReference>
<dbReference type="Pfam" id="PF02826">
    <property type="entry name" value="2-Hacid_dh_C"/>
    <property type="match status" value="1"/>
</dbReference>
<dbReference type="AlphaFoldDB" id="A0AAQ1G657"/>
<dbReference type="Gene3D" id="3.40.50.720">
    <property type="entry name" value="NAD(P)-binding Rossmann-like Domain"/>
    <property type="match status" value="2"/>
</dbReference>
<dbReference type="Pfam" id="PF00389">
    <property type="entry name" value="2-Hacid_dh"/>
    <property type="match status" value="1"/>
</dbReference>
<organism evidence="6 7">
    <name type="scientific">Halopseudomonas aestusnigri</name>
    <dbReference type="NCBI Taxonomy" id="857252"/>
    <lineage>
        <taxon>Bacteria</taxon>
        <taxon>Pseudomonadati</taxon>
        <taxon>Pseudomonadota</taxon>
        <taxon>Gammaproteobacteria</taxon>
        <taxon>Pseudomonadales</taxon>
        <taxon>Pseudomonadaceae</taxon>
        <taxon>Halopseudomonas</taxon>
    </lineage>
</organism>
<proteinExistence type="inferred from homology"/>
<protein>
    <submittedName>
        <fullName evidence="6">Phosphoglycerate dehydrogenase</fullName>
    </submittedName>
</protein>
<comment type="similarity">
    <text evidence="3">Belongs to the D-isomer specific 2-hydroxyacid dehydrogenase family.</text>
</comment>
<dbReference type="InterPro" id="IPR006140">
    <property type="entry name" value="D-isomer_DH_NAD-bd"/>
</dbReference>
<sequence length="311" mass="33772">MRVVMLFDLPAMREAIQAAVPDADILTLPPPGHMASMRAVDAVLATPGASQALGQLLARHPEIRWIHVLGTGIDDYPLELLHGRQVTCSRGATTVPIAEWVMAMILAQAKNLPFSWVTQPPPHWCMAQLDTLEGKTLGILGFGNIGQAIARRALGFDMKVRVAMRTYRPAGMAGVESVTDIDELITTADHLVLALPATTLTEGLMSADRLSLMKRGSHLINVSRGTLVDTRALREHLDSGQIARASLDVANPEPLPAGHWLYQHPQVQLSPHISWNSPLSQQRMSEAFIDNLLRFAAGAELNGVIDTQAGY</sequence>
<dbReference type="GO" id="GO:0051287">
    <property type="term" value="F:NAD binding"/>
    <property type="evidence" value="ECO:0007669"/>
    <property type="project" value="InterPro"/>
</dbReference>
<evidence type="ECO:0000256" key="2">
    <source>
        <dbReference type="ARBA" id="ARBA00023027"/>
    </source>
</evidence>
<evidence type="ECO:0000313" key="6">
    <source>
        <dbReference type="EMBL" id="SEG05867.1"/>
    </source>
</evidence>
<dbReference type="PANTHER" id="PTHR43333">
    <property type="entry name" value="2-HACID_DH_C DOMAIN-CONTAINING PROTEIN"/>
    <property type="match status" value="1"/>
</dbReference>
<evidence type="ECO:0000259" key="5">
    <source>
        <dbReference type="Pfam" id="PF02826"/>
    </source>
</evidence>
<reference evidence="6 7" key="1">
    <citation type="submission" date="2016-10" db="EMBL/GenBank/DDBJ databases">
        <authorList>
            <person name="Varghese N."/>
            <person name="Submissions S."/>
        </authorList>
    </citation>
    <scope>NUCLEOTIDE SEQUENCE [LARGE SCALE GENOMIC DNA]</scope>
    <source>
        <strain evidence="6 7">CECT 8317</strain>
    </source>
</reference>
<keyword evidence="2" id="KW-0520">NAD</keyword>
<keyword evidence="1 3" id="KW-0560">Oxidoreductase</keyword>
<comment type="caution">
    <text evidence="6">The sequence shown here is derived from an EMBL/GenBank/DDBJ whole genome shotgun (WGS) entry which is preliminary data.</text>
</comment>